<dbReference type="InterPro" id="IPR001789">
    <property type="entry name" value="Sig_transdc_resp-reg_receiver"/>
</dbReference>
<gene>
    <name evidence="10" type="ORF">JOF54_000916</name>
</gene>
<evidence type="ECO:0000256" key="1">
    <source>
        <dbReference type="ARBA" id="ARBA00022553"/>
    </source>
</evidence>
<dbReference type="PROSITE" id="PS51755">
    <property type="entry name" value="OMPR_PHOB"/>
    <property type="match status" value="1"/>
</dbReference>
<reference evidence="10 11" key="1">
    <citation type="submission" date="2021-03" db="EMBL/GenBank/DDBJ databases">
        <title>Sequencing the genomes of 1000 actinobacteria strains.</title>
        <authorList>
            <person name="Klenk H.-P."/>
        </authorList>
    </citation>
    <scope>NUCLEOTIDE SEQUENCE [LARGE SCALE GENOMIC DNA]</scope>
    <source>
        <strain evidence="10 11">DSM 12936</strain>
    </source>
</reference>
<accession>A0ABS4Z4V1</accession>
<evidence type="ECO:0000256" key="7">
    <source>
        <dbReference type="PROSITE-ProRule" id="PRU01091"/>
    </source>
</evidence>
<dbReference type="SUPFAM" id="SSF52172">
    <property type="entry name" value="CheY-like"/>
    <property type="match status" value="1"/>
</dbReference>
<evidence type="ECO:0000256" key="6">
    <source>
        <dbReference type="PROSITE-ProRule" id="PRU00169"/>
    </source>
</evidence>
<dbReference type="Gene3D" id="6.10.250.690">
    <property type="match status" value="1"/>
</dbReference>
<evidence type="ECO:0000256" key="2">
    <source>
        <dbReference type="ARBA" id="ARBA00023012"/>
    </source>
</evidence>
<dbReference type="GO" id="GO:0003677">
    <property type="term" value="F:DNA binding"/>
    <property type="evidence" value="ECO:0007669"/>
    <property type="project" value="UniProtKB-KW"/>
</dbReference>
<keyword evidence="3" id="KW-0805">Transcription regulation</keyword>
<proteinExistence type="predicted"/>
<dbReference type="Gene3D" id="3.40.50.2300">
    <property type="match status" value="1"/>
</dbReference>
<dbReference type="EMBL" id="JAGIOB010000001">
    <property type="protein sequence ID" value="MBP2415994.1"/>
    <property type="molecule type" value="Genomic_DNA"/>
</dbReference>
<evidence type="ECO:0000313" key="10">
    <source>
        <dbReference type="EMBL" id="MBP2415994.1"/>
    </source>
</evidence>
<feature type="domain" description="Response regulatory" evidence="8">
    <location>
        <begin position="5"/>
        <end position="118"/>
    </location>
</feature>
<feature type="DNA-binding region" description="OmpR/PhoB-type" evidence="7">
    <location>
        <begin position="124"/>
        <end position="220"/>
    </location>
</feature>
<dbReference type="SUPFAM" id="SSF46894">
    <property type="entry name" value="C-terminal effector domain of the bipartite response regulators"/>
    <property type="match status" value="1"/>
</dbReference>
<dbReference type="Pfam" id="PF00486">
    <property type="entry name" value="Trans_reg_C"/>
    <property type="match status" value="1"/>
</dbReference>
<name>A0ABS4Z4V1_9ACTN</name>
<dbReference type="PANTHER" id="PTHR48111:SF1">
    <property type="entry name" value="TWO-COMPONENT RESPONSE REGULATOR ORR33"/>
    <property type="match status" value="1"/>
</dbReference>
<evidence type="ECO:0000313" key="11">
    <source>
        <dbReference type="Proteomes" id="UP000758168"/>
    </source>
</evidence>
<keyword evidence="5" id="KW-0804">Transcription</keyword>
<dbReference type="PANTHER" id="PTHR48111">
    <property type="entry name" value="REGULATOR OF RPOS"/>
    <property type="match status" value="1"/>
</dbReference>
<keyword evidence="4 7" id="KW-0238">DNA-binding</keyword>
<keyword evidence="1 6" id="KW-0597">Phosphoprotein</keyword>
<dbReference type="CDD" id="cd00383">
    <property type="entry name" value="trans_reg_C"/>
    <property type="match status" value="1"/>
</dbReference>
<sequence>MVTARVLVVEDDPAISSSLVGSLTDAGYRARGLPDGRDLEGELESFRPDLVVLDWMLPGRDGPALARVVRARSGAGIILLTARDEMADRLAGFDAGVDDYVVKPFVVAEVLARMRAVLRRSGALDTVQVDDLVVDPSGASVTRGGVPLELTATEMRLLFFLAENRDRVMSTVQILTQVWGYEDYADNLVQVHVSALRRKLEAHGPRLLHTVRGMGYVLRSARSAEQAR</sequence>
<dbReference type="InterPro" id="IPR011006">
    <property type="entry name" value="CheY-like_superfamily"/>
</dbReference>
<dbReference type="InterPro" id="IPR039420">
    <property type="entry name" value="WalR-like"/>
</dbReference>
<organism evidence="10 11">
    <name type="scientific">Microlunatus capsulatus</name>
    <dbReference type="NCBI Taxonomy" id="99117"/>
    <lineage>
        <taxon>Bacteria</taxon>
        <taxon>Bacillati</taxon>
        <taxon>Actinomycetota</taxon>
        <taxon>Actinomycetes</taxon>
        <taxon>Propionibacteriales</taxon>
        <taxon>Propionibacteriaceae</taxon>
        <taxon>Microlunatus</taxon>
    </lineage>
</organism>
<evidence type="ECO:0000259" key="9">
    <source>
        <dbReference type="PROSITE" id="PS51755"/>
    </source>
</evidence>
<keyword evidence="2" id="KW-0902">Two-component regulatory system</keyword>
<protein>
    <submittedName>
        <fullName evidence="10">DNA-binding response OmpR family regulator</fullName>
    </submittedName>
</protein>
<evidence type="ECO:0000256" key="4">
    <source>
        <dbReference type="ARBA" id="ARBA00023125"/>
    </source>
</evidence>
<dbReference type="Pfam" id="PF00072">
    <property type="entry name" value="Response_reg"/>
    <property type="match status" value="1"/>
</dbReference>
<dbReference type="Gene3D" id="1.10.10.10">
    <property type="entry name" value="Winged helix-like DNA-binding domain superfamily/Winged helix DNA-binding domain"/>
    <property type="match status" value="1"/>
</dbReference>
<dbReference type="InterPro" id="IPR036388">
    <property type="entry name" value="WH-like_DNA-bd_sf"/>
</dbReference>
<dbReference type="Proteomes" id="UP000758168">
    <property type="component" value="Unassembled WGS sequence"/>
</dbReference>
<evidence type="ECO:0000256" key="5">
    <source>
        <dbReference type="ARBA" id="ARBA00023163"/>
    </source>
</evidence>
<keyword evidence="11" id="KW-1185">Reference proteome</keyword>
<feature type="modified residue" description="4-aspartylphosphate" evidence="6">
    <location>
        <position position="54"/>
    </location>
</feature>
<dbReference type="SMART" id="SM00448">
    <property type="entry name" value="REC"/>
    <property type="match status" value="1"/>
</dbReference>
<evidence type="ECO:0000256" key="3">
    <source>
        <dbReference type="ARBA" id="ARBA00023015"/>
    </source>
</evidence>
<dbReference type="InterPro" id="IPR001867">
    <property type="entry name" value="OmpR/PhoB-type_DNA-bd"/>
</dbReference>
<evidence type="ECO:0000259" key="8">
    <source>
        <dbReference type="PROSITE" id="PS50110"/>
    </source>
</evidence>
<dbReference type="PROSITE" id="PS50110">
    <property type="entry name" value="RESPONSE_REGULATORY"/>
    <property type="match status" value="1"/>
</dbReference>
<dbReference type="RefSeq" id="WP_245357964.1">
    <property type="nucleotide sequence ID" value="NZ_BAAAMH010000028.1"/>
</dbReference>
<dbReference type="InterPro" id="IPR016032">
    <property type="entry name" value="Sig_transdc_resp-reg_C-effctor"/>
</dbReference>
<comment type="caution">
    <text evidence="10">The sequence shown here is derived from an EMBL/GenBank/DDBJ whole genome shotgun (WGS) entry which is preliminary data.</text>
</comment>
<dbReference type="SMART" id="SM00862">
    <property type="entry name" value="Trans_reg_C"/>
    <property type="match status" value="1"/>
</dbReference>
<feature type="domain" description="OmpR/PhoB-type" evidence="9">
    <location>
        <begin position="124"/>
        <end position="220"/>
    </location>
</feature>